<comment type="function">
    <text evidence="6">Subunit of the V1 complex of vacuolar(H+)-ATPase (V-ATPase), a multisubunit enzyme composed of a peripheral complex (V1) that hydrolyzes ATP and a membrane integral complex (V0) that translocates protons. V-ATPase is responsible for acidifying and maintaining the pH of intracellular compartments and in some cell types, is targeted to the plasma membrane, where it is responsible for acidifying the extracellular environment. Subunit C is necessary for the assembly of the catalytic sector of the enzyme and is likely to have a specific function in its catalytic activity.</text>
</comment>
<dbReference type="FunFam" id="3.30.70.100:FF:000002">
    <property type="entry name" value="V-type proton ATPase subunit C"/>
    <property type="match status" value="1"/>
</dbReference>
<evidence type="ECO:0000256" key="3">
    <source>
        <dbReference type="ARBA" id="ARBA00022781"/>
    </source>
</evidence>
<comment type="caution">
    <text evidence="7">The sequence shown here is derived from an EMBL/GenBank/DDBJ whole genome shotgun (WGS) entry which is preliminary data.</text>
</comment>
<dbReference type="Gene3D" id="1.20.1460.10">
    <property type="entry name" value="subunit c (vma5p) of the yeast v-atpase, domain 2"/>
    <property type="match status" value="2"/>
</dbReference>
<keyword evidence="3 6" id="KW-0375">Hydrogen ion transport</keyword>
<evidence type="ECO:0000256" key="2">
    <source>
        <dbReference type="ARBA" id="ARBA00022448"/>
    </source>
</evidence>
<proteinExistence type="inferred from homology"/>
<keyword evidence="4 6" id="KW-0406">Ion transport</keyword>
<comment type="similarity">
    <text evidence="1 6">Belongs to the V-ATPase C subunit family.</text>
</comment>
<reference evidence="7 8" key="1">
    <citation type="submission" date="2019-01" db="EMBL/GenBank/DDBJ databases">
        <title>Draft genome sequence of Psathyrella aberdarensis IHI B618.</title>
        <authorList>
            <person name="Buettner E."/>
            <person name="Kellner H."/>
        </authorList>
    </citation>
    <scope>NUCLEOTIDE SEQUENCE [LARGE SCALE GENOMIC DNA]</scope>
    <source>
        <strain evidence="7 8">IHI B618</strain>
    </source>
</reference>
<dbReference type="CDD" id="cd14785">
    <property type="entry name" value="V-ATPase_C"/>
    <property type="match status" value="1"/>
</dbReference>
<dbReference type="OrthoDB" id="6605928at2759"/>
<name>A0A4Q2DVW5_9AGAR</name>
<dbReference type="AlphaFoldDB" id="A0A4Q2DVW5"/>
<dbReference type="GO" id="GO:0046961">
    <property type="term" value="F:proton-transporting ATPase activity, rotational mechanism"/>
    <property type="evidence" value="ECO:0007669"/>
    <property type="project" value="InterPro"/>
</dbReference>
<gene>
    <name evidence="7" type="ORF">EST38_g1119</name>
</gene>
<comment type="function">
    <text evidence="5">Subunit of the V1 complex of vacuolar(H+)-ATPase (V-ATPase), a multisubunit enzyme composed of a peripheral complex (V1) that hydrolyzes ATP and a membrane integral complex (V0) that translocates protons. V-ATPase is responsible for acidifying and maintaining the pH of intracellular compartments. Subunit C is necessary for the assembly of the catalytic sector of the enzyme and is likely to have a specific function in its catalytic activity. Reversibly leaves the enzyme after glucose depletion, causing the catalytic subcomplex V1 to detach from the V0 section.</text>
</comment>
<dbReference type="InterPro" id="IPR004907">
    <property type="entry name" value="ATPase_V1-cplx_csu"/>
</dbReference>
<keyword evidence="2 6" id="KW-0813">Transport</keyword>
<evidence type="ECO:0000256" key="5">
    <source>
        <dbReference type="ARBA" id="ARBA00053565"/>
    </source>
</evidence>
<evidence type="ECO:0000256" key="1">
    <source>
        <dbReference type="ARBA" id="ARBA00006138"/>
    </source>
</evidence>
<dbReference type="PANTHER" id="PTHR10137">
    <property type="entry name" value="V-TYPE PROTON ATPASE SUBUNIT C"/>
    <property type="match status" value="1"/>
</dbReference>
<keyword evidence="8" id="KW-1185">Reference proteome</keyword>
<comment type="subunit">
    <text evidence="6">V-ATPase is a heteromultimeric enzyme composed of a peripheral catalytic V1 complex (components A to H) attached to an integral membrane V0 proton pore complex.</text>
</comment>
<dbReference type="EMBL" id="SDEE01000014">
    <property type="protein sequence ID" value="RXW24790.1"/>
    <property type="molecule type" value="Genomic_DNA"/>
</dbReference>
<dbReference type="InterPro" id="IPR036132">
    <property type="entry name" value="Vac_ATP_synth_c_sf"/>
</dbReference>
<dbReference type="Proteomes" id="UP000290288">
    <property type="component" value="Unassembled WGS sequence"/>
</dbReference>
<organism evidence="7 8">
    <name type="scientific">Candolleomyces aberdarensis</name>
    <dbReference type="NCBI Taxonomy" id="2316362"/>
    <lineage>
        <taxon>Eukaryota</taxon>
        <taxon>Fungi</taxon>
        <taxon>Dikarya</taxon>
        <taxon>Basidiomycota</taxon>
        <taxon>Agaricomycotina</taxon>
        <taxon>Agaricomycetes</taxon>
        <taxon>Agaricomycetidae</taxon>
        <taxon>Agaricales</taxon>
        <taxon>Agaricineae</taxon>
        <taxon>Psathyrellaceae</taxon>
        <taxon>Candolleomyces</taxon>
    </lineage>
</organism>
<accession>A0A4Q2DVW5</accession>
<dbReference type="GO" id="GO:0000221">
    <property type="term" value="C:vacuolar proton-transporting V-type ATPase, V1 domain"/>
    <property type="evidence" value="ECO:0007669"/>
    <property type="project" value="TreeGrafter"/>
</dbReference>
<dbReference type="Pfam" id="PF03223">
    <property type="entry name" value="V-ATPase_C"/>
    <property type="match status" value="1"/>
</dbReference>
<sequence>MPSDQSTWLIAVPNDGDAEGLLQELAPKLTQQAKLPIQDLAQLPVPSFKTGTLDSLVILSEDLPKQDAYFTATVAKAVDTLRNLLNNDPSKLSQHILVDERNVDSYILGGWKWNEGRYPVQRSLRELVDGLTSEMTSIDNALKSKLTNYNLVKGSLTQMQRRKNGNLSVRSLSDIVTQDDFILDSEYLETILVAVPKNLVKEWYGSYERLSSMVVPRSTKELLSDEEFALFSVVIFKRIHDDFLQKCRERKFIVRDFVFSEEEIEKEKQDLETAEAFQLLVHLKVIRLFVESVLRYGLPSSYIGVAIKPNPKSAKKIFDILQRQFTYLSPRSNPVQKRVGKTTGQEDFVGEYQNILDQEFFDFVLYEVPWVIY</sequence>
<evidence type="ECO:0000256" key="4">
    <source>
        <dbReference type="ARBA" id="ARBA00023065"/>
    </source>
</evidence>
<evidence type="ECO:0000313" key="7">
    <source>
        <dbReference type="EMBL" id="RXW24790.1"/>
    </source>
</evidence>
<dbReference type="SUPFAM" id="SSF118203">
    <property type="entry name" value="Vacuolar ATP synthase subunit C"/>
    <property type="match status" value="1"/>
</dbReference>
<dbReference type="STRING" id="2316362.A0A4Q2DVW5"/>
<evidence type="ECO:0000256" key="6">
    <source>
        <dbReference type="RuleBase" id="RU364010"/>
    </source>
</evidence>
<protein>
    <recommendedName>
        <fullName evidence="6">V-type proton ATPase subunit C</fullName>
    </recommendedName>
</protein>
<evidence type="ECO:0000313" key="8">
    <source>
        <dbReference type="Proteomes" id="UP000290288"/>
    </source>
</evidence>
<dbReference type="PANTHER" id="PTHR10137:SF0">
    <property type="entry name" value="V-TYPE PROTON ATPASE SUBUNIT C"/>
    <property type="match status" value="1"/>
</dbReference>